<keyword evidence="6 9" id="KW-0472">Membrane</keyword>
<name>A0AAW1FA59_ZOAVI</name>
<proteinExistence type="predicted"/>
<evidence type="ECO:0000256" key="1">
    <source>
        <dbReference type="ARBA" id="ARBA00004651"/>
    </source>
</evidence>
<evidence type="ECO:0000256" key="2">
    <source>
        <dbReference type="ARBA" id="ARBA00022475"/>
    </source>
</evidence>
<evidence type="ECO:0000256" key="7">
    <source>
        <dbReference type="ARBA" id="ARBA00023170"/>
    </source>
</evidence>
<dbReference type="PRINTS" id="PR00237">
    <property type="entry name" value="GPCRRHODOPSN"/>
</dbReference>
<keyword evidence="2" id="KW-1003">Cell membrane</keyword>
<sequence length="301" mass="33182">MDGFSINLLGLRVFILCIGLMGNVFLILAIIQTKFTRVKSFDLFLLGLASANLEEILIVTVFDMITLQTSSDGVDAWSCRLLKFLTKFGEIGSILFTVLISVFRQQKLRDAKKRASLPIYLDSIRSAWMASGVCVLLAALLSLPIFIIDPEGPAGNVTRNSSGCLPDFFQCSESYCPAVNAVYKYLFLLVCNLLPLAVVTVTGCLIIAVLLGQRTKVTLAPGGRRSRGSNLHRSTVAVLAAMGLFQLDWTLYLILQLTVSPTDFPFWAEAEFLISFSYTSISPYVYGIGINLFSLKNFKKK</sequence>
<dbReference type="GO" id="GO:0071392">
    <property type="term" value="P:cellular response to estradiol stimulus"/>
    <property type="evidence" value="ECO:0007669"/>
    <property type="project" value="TreeGrafter"/>
</dbReference>
<dbReference type="Pfam" id="PF00001">
    <property type="entry name" value="7tm_1"/>
    <property type="match status" value="1"/>
</dbReference>
<dbReference type="PANTHER" id="PTHR24229:SF6">
    <property type="entry name" value="SOMATOSTATIN RECEPTOR TYPE 2"/>
    <property type="match status" value="1"/>
</dbReference>
<dbReference type="InterPro" id="IPR017452">
    <property type="entry name" value="GPCR_Rhodpsn_7TM"/>
</dbReference>
<dbReference type="PROSITE" id="PS50262">
    <property type="entry name" value="G_PROTEIN_RECEP_F1_2"/>
    <property type="match status" value="1"/>
</dbReference>
<keyword evidence="8" id="KW-0807">Transducer</keyword>
<organism evidence="11 12">
    <name type="scientific">Zoarces viviparus</name>
    <name type="common">Viviparous eelpout</name>
    <name type="synonym">Blennius viviparus</name>
    <dbReference type="NCBI Taxonomy" id="48416"/>
    <lineage>
        <taxon>Eukaryota</taxon>
        <taxon>Metazoa</taxon>
        <taxon>Chordata</taxon>
        <taxon>Craniata</taxon>
        <taxon>Vertebrata</taxon>
        <taxon>Euteleostomi</taxon>
        <taxon>Actinopterygii</taxon>
        <taxon>Neopterygii</taxon>
        <taxon>Teleostei</taxon>
        <taxon>Neoteleostei</taxon>
        <taxon>Acanthomorphata</taxon>
        <taxon>Eupercaria</taxon>
        <taxon>Perciformes</taxon>
        <taxon>Cottioidei</taxon>
        <taxon>Zoarcales</taxon>
        <taxon>Zoarcidae</taxon>
        <taxon>Zoarcinae</taxon>
        <taxon>Zoarces</taxon>
    </lineage>
</organism>
<keyword evidence="5" id="KW-0297">G-protein coupled receptor</keyword>
<evidence type="ECO:0000256" key="3">
    <source>
        <dbReference type="ARBA" id="ARBA00022692"/>
    </source>
</evidence>
<dbReference type="EMBL" id="JBCEZU010000089">
    <property type="protein sequence ID" value="KAK9531786.1"/>
    <property type="molecule type" value="Genomic_DNA"/>
</dbReference>
<feature type="transmembrane region" description="Helical" evidence="9">
    <location>
        <begin position="85"/>
        <end position="103"/>
    </location>
</feature>
<accession>A0AAW1FA59</accession>
<dbReference type="GO" id="GO:0005886">
    <property type="term" value="C:plasma membrane"/>
    <property type="evidence" value="ECO:0007669"/>
    <property type="project" value="UniProtKB-SubCell"/>
</dbReference>
<dbReference type="SUPFAM" id="SSF81321">
    <property type="entry name" value="Family A G protein-coupled receptor-like"/>
    <property type="match status" value="1"/>
</dbReference>
<dbReference type="GO" id="GO:0043005">
    <property type="term" value="C:neuron projection"/>
    <property type="evidence" value="ECO:0007669"/>
    <property type="project" value="TreeGrafter"/>
</dbReference>
<dbReference type="GO" id="GO:0042923">
    <property type="term" value="F:neuropeptide binding"/>
    <property type="evidence" value="ECO:0007669"/>
    <property type="project" value="TreeGrafter"/>
</dbReference>
<feature type="transmembrane region" description="Helical" evidence="9">
    <location>
        <begin position="185"/>
        <end position="211"/>
    </location>
</feature>
<evidence type="ECO:0000259" key="10">
    <source>
        <dbReference type="PROSITE" id="PS50262"/>
    </source>
</evidence>
<feature type="transmembrane region" description="Helical" evidence="9">
    <location>
        <begin position="124"/>
        <end position="148"/>
    </location>
</feature>
<feature type="transmembrane region" description="Helical" evidence="9">
    <location>
        <begin position="272"/>
        <end position="293"/>
    </location>
</feature>
<evidence type="ECO:0000256" key="5">
    <source>
        <dbReference type="ARBA" id="ARBA00023040"/>
    </source>
</evidence>
<reference evidence="11 12" key="1">
    <citation type="journal article" date="2024" name="Genome Biol. Evol.">
        <title>Chromosome-level genome assembly of the viviparous eelpout Zoarces viviparus.</title>
        <authorList>
            <person name="Fuhrmann N."/>
            <person name="Brasseur M.V."/>
            <person name="Bakowski C.E."/>
            <person name="Podsiadlowski L."/>
            <person name="Prost S."/>
            <person name="Krehenwinkel H."/>
            <person name="Mayer C."/>
        </authorList>
    </citation>
    <scope>NUCLEOTIDE SEQUENCE [LARGE SCALE GENOMIC DNA]</scope>
    <source>
        <strain evidence="11">NO-MEL_2022_Ind0_liver</strain>
    </source>
</reference>
<feature type="transmembrane region" description="Helical" evidence="9">
    <location>
        <begin position="231"/>
        <end position="252"/>
    </location>
</feature>
<protein>
    <recommendedName>
        <fullName evidence="10">G-protein coupled receptors family 1 profile domain-containing protein</fullName>
    </recommendedName>
</protein>
<dbReference type="GO" id="GO:0004994">
    <property type="term" value="F:somatostatin receptor activity"/>
    <property type="evidence" value="ECO:0007669"/>
    <property type="project" value="TreeGrafter"/>
</dbReference>
<evidence type="ECO:0000256" key="9">
    <source>
        <dbReference type="SAM" id="Phobius"/>
    </source>
</evidence>
<evidence type="ECO:0000256" key="8">
    <source>
        <dbReference type="ARBA" id="ARBA00023224"/>
    </source>
</evidence>
<dbReference type="CDD" id="cd00637">
    <property type="entry name" value="7tm_classA_rhodopsin-like"/>
    <property type="match status" value="1"/>
</dbReference>
<dbReference type="Proteomes" id="UP001488805">
    <property type="component" value="Unassembled WGS sequence"/>
</dbReference>
<evidence type="ECO:0000313" key="12">
    <source>
        <dbReference type="Proteomes" id="UP001488805"/>
    </source>
</evidence>
<evidence type="ECO:0000313" key="11">
    <source>
        <dbReference type="EMBL" id="KAK9531786.1"/>
    </source>
</evidence>
<comment type="subcellular location">
    <subcellularLocation>
        <location evidence="1">Cell membrane</location>
        <topology evidence="1">Multi-pass membrane protein</topology>
    </subcellularLocation>
</comment>
<keyword evidence="7" id="KW-0675">Receptor</keyword>
<dbReference type="Gene3D" id="1.20.1070.10">
    <property type="entry name" value="Rhodopsin 7-helix transmembrane proteins"/>
    <property type="match status" value="1"/>
</dbReference>
<dbReference type="AlphaFoldDB" id="A0AAW1FA59"/>
<comment type="caution">
    <text evidence="11">The sequence shown here is derived from an EMBL/GenBank/DDBJ whole genome shotgun (WGS) entry which is preliminary data.</text>
</comment>
<keyword evidence="4 9" id="KW-1133">Transmembrane helix</keyword>
<feature type="transmembrane region" description="Helical" evidence="9">
    <location>
        <begin position="43"/>
        <end position="65"/>
    </location>
</feature>
<feature type="transmembrane region" description="Helical" evidence="9">
    <location>
        <begin position="6"/>
        <end position="31"/>
    </location>
</feature>
<dbReference type="PANTHER" id="PTHR24229">
    <property type="entry name" value="NEUROPEPTIDES RECEPTOR"/>
    <property type="match status" value="1"/>
</dbReference>
<evidence type="ECO:0000256" key="4">
    <source>
        <dbReference type="ARBA" id="ARBA00022989"/>
    </source>
</evidence>
<keyword evidence="12" id="KW-1185">Reference proteome</keyword>
<feature type="domain" description="G-protein coupled receptors family 1 profile" evidence="10">
    <location>
        <begin position="22"/>
        <end position="286"/>
    </location>
</feature>
<gene>
    <name evidence="11" type="ORF">VZT92_011191</name>
</gene>
<dbReference type="GO" id="GO:0071385">
    <property type="term" value="P:cellular response to glucocorticoid stimulus"/>
    <property type="evidence" value="ECO:0007669"/>
    <property type="project" value="TreeGrafter"/>
</dbReference>
<evidence type="ECO:0000256" key="6">
    <source>
        <dbReference type="ARBA" id="ARBA00023136"/>
    </source>
</evidence>
<dbReference type="InterPro" id="IPR000276">
    <property type="entry name" value="GPCR_Rhodpsn"/>
</dbReference>
<keyword evidence="3 9" id="KW-0812">Transmembrane</keyword>